<evidence type="ECO:0000256" key="7">
    <source>
        <dbReference type="ARBA" id="ARBA00035140"/>
    </source>
</evidence>
<dbReference type="GO" id="GO:0005763">
    <property type="term" value="C:mitochondrial small ribosomal subunit"/>
    <property type="evidence" value="ECO:0007669"/>
    <property type="project" value="InterPro"/>
</dbReference>
<evidence type="ECO:0000313" key="10">
    <source>
        <dbReference type="Proteomes" id="UP000749293"/>
    </source>
</evidence>
<dbReference type="PANTHER" id="PTHR12810:SF0">
    <property type="entry name" value="SMALL RIBOSOMAL SUBUNIT PROTEIN MS29"/>
    <property type="match status" value="1"/>
</dbReference>
<comment type="caution">
    <text evidence="9">The sequence shown here is derived from an EMBL/GenBank/DDBJ whole genome shotgun (WGS) entry which is preliminary data.</text>
</comment>
<dbReference type="RefSeq" id="XP_035322543.1">
    <property type="nucleotide sequence ID" value="XM_035467577.1"/>
</dbReference>
<dbReference type="GO" id="GO:0032543">
    <property type="term" value="P:mitochondrial translation"/>
    <property type="evidence" value="ECO:0007669"/>
    <property type="project" value="InterPro"/>
</dbReference>
<dbReference type="PIRSF" id="PIRSF036996">
    <property type="entry name" value="RSM23"/>
    <property type="match status" value="1"/>
</dbReference>
<dbReference type="Pfam" id="PF10236">
    <property type="entry name" value="DAP3"/>
    <property type="match status" value="1"/>
</dbReference>
<evidence type="ECO:0000313" key="9">
    <source>
        <dbReference type="EMBL" id="KAF4123891.1"/>
    </source>
</evidence>
<keyword evidence="10" id="KW-1185">Reference proteome</keyword>
<dbReference type="InterPro" id="IPR019368">
    <property type="entry name" value="Ribosomal_mS29"/>
</dbReference>
<keyword evidence="4 9" id="KW-0689">Ribosomal protein</keyword>
<dbReference type="PANTHER" id="PTHR12810">
    <property type="entry name" value="MITOCHONDRIAL 28S RIBOSOMAL PROTEIN S29"/>
    <property type="match status" value="1"/>
</dbReference>
<dbReference type="GeneID" id="55971832"/>
<dbReference type="InterPro" id="IPR017082">
    <property type="entry name" value="Ribosomal_mS29_fun"/>
</dbReference>
<dbReference type="Proteomes" id="UP000749293">
    <property type="component" value="Unassembled WGS sequence"/>
</dbReference>
<evidence type="ECO:0000256" key="1">
    <source>
        <dbReference type="ARBA" id="ARBA00004173"/>
    </source>
</evidence>
<protein>
    <recommendedName>
        <fullName evidence="7">Small ribosomal subunit protein mS29</fullName>
    </recommendedName>
</protein>
<comment type="subcellular location">
    <subcellularLocation>
        <location evidence="1">Mitochondrion</location>
    </subcellularLocation>
</comment>
<proteinExistence type="inferred from homology"/>
<organism evidence="9 10">
    <name type="scientific">Geosmithia morbida</name>
    <dbReference type="NCBI Taxonomy" id="1094350"/>
    <lineage>
        <taxon>Eukaryota</taxon>
        <taxon>Fungi</taxon>
        <taxon>Dikarya</taxon>
        <taxon>Ascomycota</taxon>
        <taxon>Pezizomycotina</taxon>
        <taxon>Sordariomycetes</taxon>
        <taxon>Hypocreomycetidae</taxon>
        <taxon>Hypocreales</taxon>
        <taxon>Bionectriaceae</taxon>
        <taxon>Geosmithia</taxon>
    </lineage>
</organism>
<dbReference type="AlphaFoldDB" id="A0A9P4YVJ7"/>
<dbReference type="GO" id="GO:0003735">
    <property type="term" value="F:structural constituent of ribosome"/>
    <property type="evidence" value="ECO:0007669"/>
    <property type="project" value="TreeGrafter"/>
</dbReference>
<evidence type="ECO:0000256" key="2">
    <source>
        <dbReference type="ARBA" id="ARBA00009863"/>
    </source>
</evidence>
<dbReference type="EMBL" id="JAANYQ010000005">
    <property type="protein sequence ID" value="KAF4123891.1"/>
    <property type="molecule type" value="Genomic_DNA"/>
</dbReference>
<keyword evidence="6" id="KW-0687">Ribonucleoprotein</keyword>
<keyword evidence="5" id="KW-0496">Mitochondrion</keyword>
<evidence type="ECO:0000256" key="4">
    <source>
        <dbReference type="ARBA" id="ARBA00022980"/>
    </source>
</evidence>
<gene>
    <name evidence="9" type="ORF">GMORB2_5607</name>
</gene>
<evidence type="ECO:0000256" key="8">
    <source>
        <dbReference type="SAM" id="MobiDB-lite"/>
    </source>
</evidence>
<sequence length="445" mass="48276">MVTAAAAGAAAAAAPFSTTMGLLAKDSKNAPAKKVQVPKKNNQIKAASSAKKPNPGERKASRKRIQLSNNNALEVAGLGTLEAGTMTDPANAGKMFAVPDHIQDRLRTLEAFKPTQAWSLFRRPHVLLRSEVVDLVSRLQASAADKKAQRLVLTGAKLSGKSIALLQAMTYGLLNDWVVINIPEGQDLTNGNTEYSPIADSGEPMQFAQPTYTLKLLTSIYNANREQLDKLRQEKDWTSTTNQKQAGGTLSELILSAKEADWAWPTFSALWTELTLPGRPPVLLTLDGLSHISKVTEYRDPSFNRVHAHDLTLVGAFVDALSGKTAMPNGGAVIAATSGNNAHRHPSQELVLSQLEAGQAGREVPLPEPYKKGYDDRVYDSLKNSTVLRLDGVTKEDARALMEYWGASGLLRARIDQRTVWEKWALGGHGLVGEMERASLLTVRV</sequence>
<name>A0A9P4YVJ7_9HYPO</name>
<evidence type="ECO:0000256" key="5">
    <source>
        <dbReference type="ARBA" id="ARBA00023128"/>
    </source>
</evidence>
<accession>A0A9P4YVJ7</accession>
<feature type="region of interest" description="Disordered" evidence="8">
    <location>
        <begin position="28"/>
        <end position="62"/>
    </location>
</feature>
<keyword evidence="3" id="KW-0809">Transit peptide</keyword>
<reference evidence="9" key="1">
    <citation type="submission" date="2020-03" db="EMBL/GenBank/DDBJ databases">
        <title>Site-based positive gene gene selection in Geosmithia morbida across the United States reveals a broad range of putative effectors and factors for local host and environmental adapation.</title>
        <authorList>
            <person name="Onufrak A."/>
            <person name="Murdoch R.W."/>
            <person name="Gazis R."/>
            <person name="Huff M."/>
            <person name="Staton M."/>
            <person name="Klingeman W."/>
            <person name="Hadziabdic D."/>
        </authorList>
    </citation>
    <scope>NUCLEOTIDE SEQUENCE</scope>
    <source>
        <strain evidence="9">1262</strain>
    </source>
</reference>
<dbReference type="OrthoDB" id="274828at2759"/>
<evidence type="ECO:0000256" key="6">
    <source>
        <dbReference type="ARBA" id="ARBA00023274"/>
    </source>
</evidence>
<evidence type="ECO:0000256" key="3">
    <source>
        <dbReference type="ARBA" id="ARBA00022946"/>
    </source>
</evidence>
<comment type="similarity">
    <text evidence="2">Belongs to the mitochondrion-specific ribosomal protein mS29 family.</text>
</comment>